<keyword evidence="1 4" id="KW-0378">Hydrolase</keyword>
<dbReference type="PROSITE" id="PS50122">
    <property type="entry name" value="CHEB"/>
    <property type="match status" value="1"/>
</dbReference>
<evidence type="ECO:0000256" key="2">
    <source>
        <dbReference type="ARBA" id="ARBA00039140"/>
    </source>
</evidence>
<feature type="active site" evidence="4">
    <location>
        <position position="166"/>
    </location>
</feature>
<keyword evidence="4" id="KW-0145">Chemotaxis</keyword>
<dbReference type="Proteomes" id="UP001595617">
    <property type="component" value="Unassembled WGS sequence"/>
</dbReference>
<feature type="domain" description="CheB-type methylesterase" evidence="5">
    <location>
        <begin position="144"/>
        <end position="344"/>
    </location>
</feature>
<dbReference type="SUPFAM" id="SSF52738">
    <property type="entry name" value="Methylesterase CheB, C-terminal domain"/>
    <property type="match status" value="1"/>
</dbReference>
<organism evidence="6 7">
    <name type="scientific">Saccharospirillum mangrovi</name>
    <dbReference type="NCBI Taxonomy" id="2161747"/>
    <lineage>
        <taxon>Bacteria</taxon>
        <taxon>Pseudomonadati</taxon>
        <taxon>Pseudomonadota</taxon>
        <taxon>Gammaproteobacteria</taxon>
        <taxon>Oceanospirillales</taxon>
        <taxon>Saccharospirillaceae</taxon>
        <taxon>Saccharospirillum</taxon>
    </lineage>
</organism>
<evidence type="ECO:0000256" key="4">
    <source>
        <dbReference type="PROSITE-ProRule" id="PRU00050"/>
    </source>
</evidence>
<sequence length="361" mass="38541">MNERGQRIGILADEPLQQQRLRSLLTEAGFQVALCTAPQRISPALFDSSSIELWLVDADLEACPEAVVDALFGEHLAPIIFSDTPEGAREDRTYRAWANRLIEKIQHSLPPTPLAPVTALIDGRELAGLNTQTSTNSPSRTAIPLPSALRGKSAEPVQELWVLGASLGGPAAVKAFLDALPADLPCAFLYAQHIDAPFQAHLLQALGSSALTLNFLHDTAQPLRNGHLYLVPVTHRFQVTPEGILERQSGPWSGPYAPSIDECFELAASQFHGRCNAIVFSGMGGDALLGAAHIHASGGQVWTQCSTSCIQSAMPDALYHAGLSNFSGTPSALAHALVHHLEKQLGSGTRANPTSNITHSL</sequence>
<name>A0ABV7ZTA1_9GAMM</name>
<proteinExistence type="predicted"/>
<evidence type="ECO:0000313" key="6">
    <source>
        <dbReference type="EMBL" id="MFC3851454.1"/>
    </source>
</evidence>
<keyword evidence="7" id="KW-1185">Reference proteome</keyword>
<reference evidence="7" key="1">
    <citation type="journal article" date="2019" name="Int. J. Syst. Evol. Microbiol.">
        <title>The Global Catalogue of Microorganisms (GCM) 10K type strain sequencing project: providing services to taxonomists for standard genome sequencing and annotation.</title>
        <authorList>
            <consortium name="The Broad Institute Genomics Platform"/>
            <consortium name="The Broad Institute Genome Sequencing Center for Infectious Disease"/>
            <person name="Wu L."/>
            <person name="Ma J."/>
        </authorList>
    </citation>
    <scope>NUCLEOTIDE SEQUENCE [LARGE SCALE GENOMIC DNA]</scope>
    <source>
        <strain evidence="7">IBRC 10765</strain>
    </source>
</reference>
<accession>A0ABV7ZTA1</accession>
<comment type="caution">
    <text evidence="6">The sequence shown here is derived from an EMBL/GenBank/DDBJ whole genome shotgun (WGS) entry which is preliminary data.</text>
</comment>
<gene>
    <name evidence="6" type="ORF">ACFOOG_01300</name>
</gene>
<dbReference type="EC" id="3.1.1.61" evidence="2"/>
<comment type="catalytic activity">
    <reaction evidence="3">
        <text>[protein]-L-glutamate 5-O-methyl ester + H2O = L-glutamyl-[protein] + methanol + H(+)</text>
        <dbReference type="Rhea" id="RHEA:23236"/>
        <dbReference type="Rhea" id="RHEA-COMP:10208"/>
        <dbReference type="Rhea" id="RHEA-COMP:10311"/>
        <dbReference type="ChEBI" id="CHEBI:15377"/>
        <dbReference type="ChEBI" id="CHEBI:15378"/>
        <dbReference type="ChEBI" id="CHEBI:17790"/>
        <dbReference type="ChEBI" id="CHEBI:29973"/>
        <dbReference type="ChEBI" id="CHEBI:82795"/>
        <dbReference type="EC" id="3.1.1.61"/>
    </reaction>
</comment>
<feature type="active site" evidence="4">
    <location>
        <position position="286"/>
    </location>
</feature>
<dbReference type="RefSeq" id="WP_380692611.1">
    <property type="nucleotide sequence ID" value="NZ_JBHRYR010000002.1"/>
</dbReference>
<feature type="active site" evidence="4">
    <location>
        <position position="193"/>
    </location>
</feature>
<dbReference type="InterPro" id="IPR000673">
    <property type="entry name" value="Sig_transdc_resp-reg_Me-estase"/>
</dbReference>
<evidence type="ECO:0000313" key="7">
    <source>
        <dbReference type="Proteomes" id="UP001595617"/>
    </source>
</evidence>
<evidence type="ECO:0000256" key="3">
    <source>
        <dbReference type="ARBA" id="ARBA00048267"/>
    </source>
</evidence>
<dbReference type="PANTHER" id="PTHR42872">
    <property type="entry name" value="PROTEIN-GLUTAMATE METHYLESTERASE/PROTEIN-GLUTAMINE GLUTAMINASE"/>
    <property type="match status" value="1"/>
</dbReference>
<evidence type="ECO:0000259" key="5">
    <source>
        <dbReference type="PROSITE" id="PS50122"/>
    </source>
</evidence>
<dbReference type="Gene3D" id="3.40.50.180">
    <property type="entry name" value="Methylesterase CheB, C-terminal domain"/>
    <property type="match status" value="1"/>
</dbReference>
<dbReference type="InterPro" id="IPR035909">
    <property type="entry name" value="CheB_C"/>
</dbReference>
<dbReference type="EMBL" id="JBHRYR010000002">
    <property type="protein sequence ID" value="MFC3851454.1"/>
    <property type="molecule type" value="Genomic_DNA"/>
</dbReference>
<dbReference type="PANTHER" id="PTHR42872:SF6">
    <property type="entry name" value="PROTEIN-GLUTAMATE METHYLESTERASE_PROTEIN-GLUTAMINE GLUTAMINASE"/>
    <property type="match status" value="1"/>
</dbReference>
<protein>
    <recommendedName>
        <fullName evidence="2">protein-glutamate methylesterase</fullName>
        <ecNumber evidence="2">3.1.1.61</ecNumber>
    </recommendedName>
</protein>
<dbReference type="Pfam" id="PF01339">
    <property type="entry name" value="CheB_methylest"/>
    <property type="match status" value="1"/>
</dbReference>
<evidence type="ECO:0000256" key="1">
    <source>
        <dbReference type="ARBA" id="ARBA00022801"/>
    </source>
</evidence>